<reference evidence="3" key="1">
    <citation type="journal article" date="2021" name="Nat. Commun.">
        <title>Genomic analyses provide insights into spinach domestication and the genetic basis of agronomic traits.</title>
        <authorList>
            <person name="Cai X."/>
            <person name="Sun X."/>
            <person name="Xu C."/>
            <person name="Sun H."/>
            <person name="Wang X."/>
            <person name="Ge C."/>
            <person name="Zhang Z."/>
            <person name="Wang Q."/>
            <person name="Fei Z."/>
            <person name="Jiao C."/>
            <person name="Wang Q."/>
        </authorList>
    </citation>
    <scope>NUCLEOTIDE SEQUENCE [LARGE SCALE GENOMIC DNA]</scope>
    <source>
        <strain evidence="3">cv. Varoflay</strain>
    </source>
</reference>
<dbReference type="RefSeq" id="XP_021857932.1">
    <property type="nucleotide sequence ID" value="XM_022002240.2"/>
</dbReference>
<organism evidence="3 4">
    <name type="scientific">Spinacia oleracea</name>
    <name type="common">Spinach</name>
    <dbReference type="NCBI Taxonomy" id="3562"/>
    <lineage>
        <taxon>Eukaryota</taxon>
        <taxon>Viridiplantae</taxon>
        <taxon>Streptophyta</taxon>
        <taxon>Embryophyta</taxon>
        <taxon>Tracheophyta</taxon>
        <taxon>Spermatophyta</taxon>
        <taxon>Magnoliopsida</taxon>
        <taxon>eudicotyledons</taxon>
        <taxon>Gunneridae</taxon>
        <taxon>Pentapetalae</taxon>
        <taxon>Caryophyllales</taxon>
        <taxon>Chenopodiaceae</taxon>
        <taxon>Chenopodioideae</taxon>
        <taxon>Anserineae</taxon>
        <taxon>Spinacia</taxon>
    </lineage>
</organism>
<keyword evidence="3" id="KW-1185">Reference proteome</keyword>
<dbReference type="OrthoDB" id="5550464at2759"/>
<gene>
    <name evidence="4" type="primary">LOC110797145</name>
</gene>
<evidence type="ECO:0000313" key="3">
    <source>
        <dbReference type="Proteomes" id="UP000813463"/>
    </source>
</evidence>
<dbReference type="HAMAP" id="MF_01384">
    <property type="entry name" value="UreD"/>
    <property type="match status" value="1"/>
</dbReference>
<protein>
    <submittedName>
        <fullName evidence="4">Urease accessory protein D</fullName>
    </submittedName>
</protein>
<evidence type="ECO:0000313" key="4">
    <source>
        <dbReference type="RefSeq" id="XP_021857932.1"/>
    </source>
</evidence>
<accession>A0A9R0IYI2</accession>
<sequence length="295" mass="32702">METGLIVVTKVGGKSTVSRCFSKYPIKFIVPNKVGHRNADCVWIYSISYGGGIVSGDSIKCNFTIEDGCTAVLTTQASTKVYKSVGLKGSEQILEAQVGHEALLAVIPDPVTCFSTARYTQKQVFRVQSDSNLLLVDWFTSGRYESGERWNFESYRSANNIFYEDGQPLFLDTTLLEQGPICSISECMQDYQVTAMIIVLGPKLKQLQNQVQENVKNMMSGYFQVKSNIPGYSMRTNSKFFLTKPSFIASCSTFGPKGVGLVIRIAALTTEPVYQFLRHQLACLEPYLGALPYSS</sequence>
<dbReference type="PANTHER" id="PTHR33643:SF1">
    <property type="entry name" value="UREASE ACCESSORY PROTEIN D"/>
    <property type="match status" value="1"/>
</dbReference>
<dbReference type="InterPro" id="IPR002669">
    <property type="entry name" value="UreD"/>
</dbReference>
<dbReference type="GO" id="GO:0016151">
    <property type="term" value="F:nickel cation binding"/>
    <property type="evidence" value="ECO:0007669"/>
    <property type="project" value="InterPro"/>
</dbReference>
<dbReference type="GO" id="GO:0018237">
    <property type="term" value="F:urease activator activity"/>
    <property type="evidence" value="ECO:0000318"/>
    <property type="project" value="GO_Central"/>
</dbReference>
<dbReference type="GO" id="GO:0019627">
    <property type="term" value="P:urea metabolic process"/>
    <property type="evidence" value="ECO:0000318"/>
    <property type="project" value="GO_Central"/>
</dbReference>
<dbReference type="PANTHER" id="PTHR33643">
    <property type="entry name" value="UREASE ACCESSORY PROTEIN D"/>
    <property type="match status" value="1"/>
</dbReference>
<comment type="similarity">
    <text evidence="1">Belongs to the UreD family.</text>
</comment>
<proteinExistence type="inferred from homology"/>
<dbReference type="GeneID" id="110797145"/>
<dbReference type="Proteomes" id="UP000813463">
    <property type="component" value="Chromosome 5"/>
</dbReference>
<name>A0A9R0IYI2_SPIOL</name>
<reference evidence="4" key="2">
    <citation type="submission" date="2025-08" db="UniProtKB">
        <authorList>
            <consortium name="RefSeq"/>
        </authorList>
    </citation>
    <scope>IDENTIFICATION</scope>
    <source>
        <tissue evidence="4">Leaf</tissue>
    </source>
</reference>
<dbReference type="Pfam" id="PF01774">
    <property type="entry name" value="UreD"/>
    <property type="match status" value="1"/>
</dbReference>
<evidence type="ECO:0000256" key="1">
    <source>
        <dbReference type="ARBA" id="ARBA00007177"/>
    </source>
</evidence>
<keyword evidence="2" id="KW-0143">Chaperone</keyword>
<dbReference type="AlphaFoldDB" id="A0A9R0IYI2"/>
<evidence type="ECO:0000256" key="2">
    <source>
        <dbReference type="ARBA" id="ARBA00023186"/>
    </source>
</evidence>
<dbReference type="KEGG" id="soe:110797145"/>